<dbReference type="Proteomes" id="UP000002852">
    <property type="component" value="Unassembled WGS sequence"/>
</dbReference>
<keyword evidence="10" id="KW-1015">Disulfide bond</keyword>
<evidence type="ECO:0000256" key="17">
    <source>
        <dbReference type="ARBA" id="ARBA00047863"/>
    </source>
</evidence>
<comment type="similarity">
    <text evidence="3 31">Belongs to the type-B carboxylesterase/lipase family.</text>
</comment>
<evidence type="ECO:0000256" key="12">
    <source>
        <dbReference type="ARBA" id="ARBA00023369"/>
    </source>
</evidence>
<comment type="catalytic activity">
    <reaction evidence="28">
        <text>5-(9Z-hexadecenoyloxy)-octadecanoate + H2O = 5-hydroxy-octadecanoate + (9Z)-hexadecenoate + H(+)</text>
        <dbReference type="Rhea" id="RHEA:52092"/>
        <dbReference type="ChEBI" id="CHEBI:15377"/>
        <dbReference type="ChEBI" id="CHEBI:15378"/>
        <dbReference type="ChEBI" id="CHEBI:32372"/>
        <dbReference type="ChEBI" id="CHEBI:136369"/>
        <dbReference type="ChEBI" id="CHEBI:136370"/>
    </reaction>
    <physiologicalReaction direction="left-to-right" evidence="28">
        <dbReference type="Rhea" id="RHEA:52093"/>
    </physiologicalReaction>
</comment>
<reference evidence="34" key="2">
    <citation type="journal article" date="2013" name="Nat. Genet.">
        <title>The genome of the platyfish, Xiphophorus maculatus, provides insights into evolutionary adaptation and several complex traits.</title>
        <authorList>
            <person name="Schartl M."/>
            <person name="Walter R.B."/>
            <person name="Shen Y."/>
            <person name="Garcia T."/>
            <person name="Catchen J."/>
            <person name="Amores A."/>
            <person name="Braasch I."/>
            <person name="Chalopin D."/>
            <person name="Volff J.N."/>
            <person name="Lesch K.P."/>
            <person name="Bisazza A."/>
            <person name="Minx P."/>
            <person name="Hillier L."/>
            <person name="Wilson R.K."/>
            <person name="Fuerstenberg S."/>
            <person name="Boore J."/>
            <person name="Searle S."/>
            <person name="Postlethwait J.H."/>
            <person name="Warren W.C."/>
        </authorList>
    </citation>
    <scope>NUCLEOTIDE SEQUENCE [LARGE SCALE GENOMIC DNA]</scope>
    <source>
        <strain evidence="34">JP 163 A</strain>
    </source>
</reference>
<evidence type="ECO:0000256" key="26">
    <source>
        <dbReference type="ARBA" id="ARBA00049428"/>
    </source>
</evidence>
<evidence type="ECO:0000313" key="34">
    <source>
        <dbReference type="Proteomes" id="UP000002852"/>
    </source>
</evidence>
<comment type="catalytic activity">
    <reaction evidence="16">
        <text>cholesteryl (9Z-octadecenoate) + H2O = cholesterol + (9Z)-octadecenoate + H(+)</text>
        <dbReference type="Rhea" id="RHEA:33875"/>
        <dbReference type="ChEBI" id="CHEBI:15377"/>
        <dbReference type="ChEBI" id="CHEBI:15378"/>
        <dbReference type="ChEBI" id="CHEBI:16113"/>
        <dbReference type="ChEBI" id="CHEBI:30823"/>
        <dbReference type="ChEBI" id="CHEBI:46898"/>
    </reaction>
    <physiologicalReaction direction="left-to-right" evidence="16">
        <dbReference type="Rhea" id="RHEA:33876"/>
    </physiologicalReaction>
</comment>
<dbReference type="InParanoid" id="M4A8G0"/>
<comment type="catalytic activity">
    <reaction evidence="19">
        <text>12-octadecanoyloxy-octadecanoate + H2O = 12-hydroxyoctadecanoate + octadecanoate + H(+)</text>
        <dbReference type="Rhea" id="RHEA:52080"/>
        <dbReference type="ChEBI" id="CHEBI:15377"/>
        <dbReference type="ChEBI" id="CHEBI:15378"/>
        <dbReference type="ChEBI" id="CHEBI:25629"/>
        <dbReference type="ChEBI" id="CHEBI:84201"/>
        <dbReference type="ChEBI" id="CHEBI:136330"/>
    </reaction>
    <physiologicalReaction direction="left-to-right" evidence="19">
        <dbReference type="Rhea" id="RHEA:52081"/>
    </physiologicalReaction>
</comment>
<keyword evidence="4" id="KW-0719">Serine esterase</keyword>
<dbReference type="GO" id="GO:0004771">
    <property type="term" value="F:sterol ester esterase activity"/>
    <property type="evidence" value="ECO:0007669"/>
    <property type="project" value="UniProtKB-EC"/>
</dbReference>
<dbReference type="OMA" id="MEADTWR"/>
<organism evidence="33 34">
    <name type="scientific">Xiphophorus maculatus</name>
    <name type="common">Southern platyfish</name>
    <name type="synonym">Platypoecilus maculatus</name>
    <dbReference type="NCBI Taxonomy" id="8083"/>
    <lineage>
        <taxon>Eukaryota</taxon>
        <taxon>Metazoa</taxon>
        <taxon>Chordata</taxon>
        <taxon>Craniata</taxon>
        <taxon>Vertebrata</taxon>
        <taxon>Euteleostomi</taxon>
        <taxon>Actinopterygii</taxon>
        <taxon>Neopterygii</taxon>
        <taxon>Teleostei</taxon>
        <taxon>Neoteleostei</taxon>
        <taxon>Acanthomorphata</taxon>
        <taxon>Ovalentaria</taxon>
        <taxon>Atherinomorphae</taxon>
        <taxon>Cyprinodontiformes</taxon>
        <taxon>Poeciliidae</taxon>
        <taxon>Poeciliinae</taxon>
        <taxon>Xiphophorus</taxon>
    </lineage>
</organism>
<dbReference type="Ensembl" id="ENSXMAT00000010768.2">
    <property type="protein sequence ID" value="ENSXMAP00000010754.2"/>
    <property type="gene ID" value="ENSXMAG00000010723.2"/>
</dbReference>
<comment type="catalytic activity">
    <reaction evidence="1">
        <text>9-(9Z-hexadecenoyloxy)-octadecanoate + H2O = (9Z)-hexadecenoate + 9-hydroxy-octadecanoate + H(+)</text>
        <dbReference type="Rhea" id="RHEA:52068"/>
        <dbReference type="ChEBI" id="CHEBI:15377"/>
        <dbReference type="ChEBI" id="CHEBI:15378"/>
        <dbReference type="ChEBI" id="CHEBI:32372"/>
        <dbReference type="ChEBI" id="CHEBI:136286"/>
        <dbReference type="ChEBI" id="CHEBI:136309"/>
    </reaction>
    <physiologicalReaction direction="left-to-right" evidence="1">
        <dbReference type="Rhea" id="RHEA:52069"/>
    </physiologicalReaction>
</comment>
<dbReference type="GeneTree" id="ENSGT00940000156231"/>
<evidence type="ECO:0000256" key="31">
    <source>
        <dbReference type="RuleBase" id="RU361235"/>
    </source>
</evidence>
<evidence type="ECO:0000256" key="2">
    <source>
        <dbReference type="ARBA" id="ARBA00004613"/>
    </source>
</evidence>
<keyword evidence="34" id="KW-1185">Reference proteome</keyword>
<comment type="catalytic activity">
    <reaction evidence="12">
        <text>a triacylglycerol + H2O = a diacylglycerol + a fatty acid + H(+)</text>
        <dbReference type="Rhea" id="RHEA:12044"/>
        <dbReference type="ChEBI" id="CHEBI:15377"/>
        <dbReference type="ChEBI" id="CHEBI:15378"/>
        <dbReference type="ChEBI" id="CHEBI:17855"/>
        <dbReference type="ChEBI" id="CHEBI:18035"/>
        <dbReference type="ChEBI" id="CHEBI:28868"/>
        <dbReference type="EC" id="3.1.1.3"/>
    </reaction>
    <physiologicalReaction direction="left-to-right" evidence="12">
        <dbReference type="Rhea" id="RHEA:12045"/>
    </physiologicalReaction>
</comment>
<comment type="catalytic activity">
    <reaction evidence="18">
        <text>1,2,3-tri-(9Z-octadecenoyl)-glycerol + H2O = di-(9Z)-octadecenoylglycerol + (9Z)-octadecenoate + H(+)</text>
        <dbReference type="Rhea" id="RHEA:38575"/>
        <dbReference type="ChEBI" id="CHEBI:15377"/>
        <dbReference type="ChEBI" id="CHEBI:15378"/>
        <dbReference type="ChEBI" id="CHEBI:30823"/>
        <dbReference type="ChEBI" id="CHEBI:53753"/>
        <dbReference type="ChEBI" id="CHEBI:75945"/>
    </reaction>
    <physiologicalReaction direction="left-to-right" evidence="18">
        <dbReference type="Rhea" id="RHEA:38576"/>
    </physiologicalReaction>
</comment>
<comment type="catalytic activity">
    <reaction evidence="22">
        <text>9-octadecanoyloxy-octadecanoate + H2O = 9-hydroxy-octadecanoate + octadecanoate + H(+)</text>
        <dbReference type="Rhea" id="RHEA:52096"/>
        <dbReference type="ChEBI" id="CHEBI:15377"/>
        <dbReference type="ChEBI" id="CHEBI:15378"/>
        <dbReference type="ChEBI" id="CHEBI:25629"/>
        <dbReference type="ChEBI" id="CHEBI:136286"/>
        <dbReference type="ChEBI" id="CHEBI:136373"/>
    </reaction>
    <physiologicalReaction direction="left-to-right" evidence="22">
        <dbReference type="Rhea" id="RHEA:52097"/>
    </physiologicalReaction>
</comment>
<dbReference type="InterPro" id="IPR019819">
    <property type="entry name" value="Carboxylesterase_B_CS"/>
</dbReference>
<evidence type="ECO:0000256" key="13">
    <source>
        <dbReference type="ARBA" id="ARBA00033629"/>
    </source>
</evidence>
<keyword evidence="6 31" id="KW-0732">Signal</keyword>
<keyword evidence="5" id="KW-0964">Secreted</keyword>
<dbReference type="EC" id="3.1.1.-" evidence="31"/>
<sequence>MMIHLVLVGLVLRCAAAAKLGVVQTEGGAVEGLNVNMGLFRTVEEFKGVPFADVPGKWEKPKPHPGWDGVLIATKFRERCLQVTLLQTKTQGSEDCLYLNIFVPHGLSVSTNLPVMVYLFGGAFLLGASNDVEVFGESLYDGKEMADRGGVIVVTVNYRVGTLGFLSSGDERLPGNYGLWDQHAAISWVRRNIRAFGGNPDNITIFGQSAGAASVNFQMLSPYSKGLFRRAICQGGVALSPWALQKSPMVLTKKIARKVNCWQTEEDNMLACLKTVDPIKLTMAGKINLLDIFGKGPVMDLLQLAPVVDGDFIPDDPGKLFHNAAQFDYLAGVNSMDGHIFAGIDVPSINNMKETTTADQVKGLLTGLTKEKGDAAVSSAFDVYSVHWGLAPDPAIVKKTVADIETDFLFLVPTQIALQLHANNTSGASTYSYLFNMKTRIPGFPRWVEAEHAEDLQYLFGKPFSLPLVYFPRHRDLSGYMIAYWTNFAKTGDPSRGNSKVPVLWPAFTKYHQPYLVINNSMSKSSVRYQAPPGLLLICPHLAHFCFILTFGAVWSDESGQRFIDLFQDLSVRIINMIKFKSIHPSSSSYPGSGRGGSSFRREAQTSLSSHFF</sequence>
<evidence type="ECO:0000256" key="8">
    <source>
        <dbReference type="ARBA" id="ARBA00022963"/>
    </source>
</evidence>
<dbReference type="GO" id="GO:0016042">
    <property type="term" value="P:lipid catabolic process"/>
    <property type="evidence" value="ECO:0007669"/>
    <property type="project" value="UniProtKB-KW"/>
</dbReference>
<evidence type="ECO:0000256" key="10">
    <source>
        <dbReference type="ARBA" id="ARBA00023157"/>
    </source>
</evidence>
<comment type="catalytic activity">
    <reaction evidence="20">
        <text>12-(9Z-octadecenoyloxy)-octadecanoate + H2O = 12-hydroxyoctadecanoate + (9Z)-octadecenoate + H(+)</text>
        <dbReference type="Rhea" id="RHEA:52060"/>
        <dbReference type="ChEBI" id="CHEBI:15377"/>
        <dbReference type="ChEBI" id="CHEBI:15378"/>
        <dbReference type="ChEBI" id="CHEBI:30823"/>
        <dbReference type="ChEBI" id="CHEBI:84201"/>
        <dbReference type="ChEBI" id="CHEBI:136302"/>
    </reaction>
    <physiologicalReaction direction="left-to-right" evidence="20">
        <dbReference type="Rhea" id="RHEA:52061"/>
    </physiologicalReaction>
</comment>
<evidence type="ECO:0000256" key="23">
    <source>
        <dbReference type="ARBA" id="ARBA00049290"/>
    </source>
</evidence>
<keyword evidence="11" id="KW-0325">Glycoprotein</keyword>
<dbReference type="AlphaFoldDB" id="M4A8G0"/>
<evidence type="ECO:0000256" key="27">
    <source>
        <dbReference type="ARBA" id="ARBA00051791"/>
    </source>
</evidence>
<dbReference type="SUPFAM" id="SSF53474">
    <property type="entry name" value="alpha/beta-Hydrolases"/>
    <property type="match status" value="1"/>
</dbReference>
<evidence type="ECO:0000256" key="21">
    <source>
        <dbReference type="ARBA" id="ARBA00048800"/>
    </source>
</evidence>
<comment type="subcellular location">
    <subcellularLocation>
        <location evidence="2">Secreted</location>
    </subcellularLocation>
</comment>
<keyword evidence="7 31" id="KW-0378">Hydrolase</keyword>
<dbReference type="InterPro" id="IPR019826">
    <property type="entry name" value="Carboxylesterase_B_AS"/>
</dbReference>
<evidence type="ECO:0000259" key="32">
    <source>
        <dbReference type="Pfam" id="PF00135"/>
    </source>
</evidence>
<comment type="catalytic activity">
    <reaction evidence="23">
        <text>1,2,3-trioctanoylglycerol + H2O = dioctanoylglycerol + octanoate + H(+)</text>
        <dbReference type="Rhea" id="RHEA:47864"/>
        <dbReference type="ChEBI" id="CHEBI:15377"/>
        <dbReference type="ChEBI" id="CHEBI:15378"/>
        <dbReference type="ChEBI" id="CHEBI:25646"/>
        <dbReference type="ChEBI" id="CHEBI:76978"/>
        <dbReference type="ChEBI" id="CHEBI:88066"/>
    </reaction>
    <physiologicalReaction direction="left-to-right" evidence="23">
        <dbReference type="Rhea" id="RHEA:47865"/>
    </physiologicalReaction>
</comment>
<feature type="signal peptide" evidence="31">
    <location>
        <begin position="1"/>
        <end position="17"/>
    </location>
</feature>
<dbReference type="eggNOG" id="KOG1516">
    <property type="taxonomic scope" value="Eukaryota"/>
</dbReference>
<evidence type="ECO:0000256" key="30">
    <source>
        <dbReference type="ARBA" id="ARBA00064516"/>
    </source>
</evidence>
<reference evidence="33" key="4">
    <citation type="submission" date="2025-09" db="UniProtKB">
        <authorList>
            <consortium name="Ensembl"/>
        </authorList>
    </citation>
    <scope>IDENTIFICATION</scope>
    <source>
        <strain evidence="33">JP 163 A</strain>
    </source>
</reference>
<dbReference type="Gene3D" id="3.40.50.1820">
    <property type="entry name" value="alpha/beta hydrolase"/>
    <property type="match status" value="1"/>
</dbReference>
<dbReference type="STRING" id="8083.ENSXMAP00000010754"/>
<dbReference type="InterPro" id="IPR029058">
    <property type="entry name" value="AB_hydrolase_fold"/>
</dbReference>
<evidence type="ECO:0000256" key="16">
    <source>
        <dbReference type="ARBA" id="ARBA00047653"/>
    </source>
</evidence>
<comment type="catalytic activity">
    <reaction evidence="29">
        <text>a sterol ester + H2O = a sterol + a fatty acid + H(+)</text>
        <dbReference type="Rhea" id="RHEA:10100"/>
        <dbReference type="ChEBI" id="CHEBI:15377"/>
        <dbReference type="ChEBI" id="CHEBI:15378"/>
        <dbReference type="ChEBI" id="CHEBI:15889"/>
        <dbReference type="ChEBI" id="CHEBI:28868"/>
        <dbReference type="ChEBI" id="CHEBI:35915"/>
        <dbReference type="EC" id="3.1.1.13"/>
    </reaction>
    <physiologicalReaction direction="left-to-right" evidence="29">
        <dbReference type="Rhea" id="RHEA:10101"/>
    </physiologicalReaction>
</comment>
<reference evidence="34" key="1">
    <citation type="submission" date="2012-01" db="EMBL/GenBank/DDBJ databases">
        <authorList>
            <person name="Walter R."/>
            <person name="Schartl M."/>
            <person name="Warren W."/>
        </authorList>
    </citation>
    <scope>NUCLEOTIDE SEQUENCE [LARGE SCALE GENOMIC DNA]</scope>
    <source>
        <strain evidence="34">JP 163 A</strain>
    </source>
</reference>
<comment type="catalytic activity">
    <reaction evidence="25">
        <text>13-(9Z-hexadecenoyloxy)-octadecanoate + H2O = 13-hydroxy-octadecanoate + (9Z)-hexadecenoate + H(+)</text>
        <dbReference type="Rhea" id="RHEA:52076"/>
        <dbReference type="ChEBI" id="CHEBI:15377"/>
        <dbReference type="ChEBI" id="CHEBI:15378"/>
        <dbReference type="ChEBI" id="CHEBI:32372"/>
        <dbReference type="ChEBI" id="CHEBI:136304"/>
        <dbReference type="ChEBI" id="CHEBI:136315"/>
    </reaction>
    <physiologicalReaction direction="left-to-right" evidence="25">
        <dbReference type="Rhea" id="RHEA:52077"/>
    </physiologicalReaction>
</comment>
<protein>
    <recommendedName>
        <fullName evidence="31">Carboxylic ester hydrolase</fullName>
        <ecNumber evidence="31">3.1.1.-</ecNumber>
    </recommendedName>
</protein>
<dbReference type="InterPro" id="IPR051093">
    <property type="entry name" value="Neuroligin/BSAL"/>
</dbReference>
<comment type="catalytic activity">
    <reaction evidence="24">
        <text>13-(9Z-octadecenoyloxy)-octadecanoate + H2O = 13-hydroxy-octadecanoate + (9Z)-octadecenoate + H(+)</text>
        <dbReference type="Rhea" id="RHEA:52064"/>
        <dbReference type="ChEBI" id="CHEBI:15377"/>
        <dbReference type="ChEBI" id="CHEBI:15378"/>
        <dbReference type="ChEBI" id="CHEBI:30823"/>
        <dbReference type="ChEBI" id="CHEBI:136303"/>
        <dbReference type="ChEBI" id="CHEBI:136304"/>
    </reaction>
    <physiologicalReaction direction="left-to-right" evidence="24">
        <dbReference type="Rhea" id="RHEA:52065"/>
    </physiologicalReaction>
</comment>
<evidence type="ECO:0000256" key="1">
    <source>
        <dbReference type="ARBA" id="ARBA00000923"/>
    </source>
</evidence>
<comment type="catalytic activity">
    <reaction evidence="15">
        <text>13-octadecanoyloxy-octadecanoate + H2O = 13-hydroxy-octadecanoate + octadecanoate + H(+)</text>
        <dbReference type="Rhea" id="RHEA:52084"/>
        <dbReference type="ChEBI" id="CHEBI:15377"/>
        <dbReference type="ChEBI" id="CHEBI:15378"/>
        <dbReference type="ChEBI" id="CHEBI:25629"/>
        <dbReference type="ChEBI" id="CHEBI:136304"/>
        <dbReference type="ChEBI" id="CHEBI:136335"/>
    </reaction>
    <physiologicalReaction direction="left-to-right" evidence="15">
        <dbReference type="Rhea" id="RHEA:52085"/>
    </physiologicalReaction>
</comment>
<feature type="chain" id="PRO_5017100516" description="Carboxylic ester hydrolase" evidence="31">
    <location>
        <begin position="18"/>
        <end position="613"/>
    </location>
</feature>
<evidence type="ECO:0000256" key="9">
    <source>
        <dbReference type="ARBA" id="ARBA00023098"/>
    </source>
</evidence>
<evidence type="ECO:0000256" key="20">
    <source>
        <dbReference type="ARBA" id="ARBA00048701"/>
    </source>
</evidence>
<dbReference type="Pfam" id="PF00135">
    <property type="entry name" value="COesterase"/>
    <property type="match status" value="1"/>
</dbReference>
<evidence type="ECO:0000256" key="5">
    <source>
        <dbReference type="ARBA" id="ARBA00022525"/>
    </source>
</evidence>
<comment type="subunit">
    <text evidence="30">Interacts with CLC.</text>
</comment>
<dbReference type="InterPro" id="IPR002018">
    <property type="entry name" value="CarbesteraseB"/>
</dbReference>
<comment type="catalytic activity">
    <reaction evidence="27">
        <text>an acetyl ester + H2O = an aliphatic alcohol + acetate + H(+)</text>
        <dbReference type="Rhea" id="RHEA:12957"/>
        <dbReference type="ChEBI" id="CHEBI:2571"/>
        <dbReference type="ChEBI" id="CHEBI:15377"/>
        <dbReference type="ChEBI" id="CHEBI:15378"/>
        <dbReference type="ChEBI" id="CHEBI:30089"/>
        <dbReference type="ChEBI" id="CHEBI:47622"/>
        <dbReference type="EC" id="3.1.1.6"/>
    </reaction>
    <physiologicalReaction direction="left-to-right" evidence="27">
        <dbReference type="Rhea" id="RHEA:12958"/>
    </physiologicalReaction>
</comment>
<evidence type="ECO:0000256" key="28">
    <source>
        <dbReference type="ARBA" id="ARBA00052473"/>
    </source>
</evidence>
<comment type="catalytic activity">
    <reaction evidence="21">
        <text>9-(9Z-octadecenoyloxy)-octadecanoate + H2O = 9-hydroxy-octadecanoate + (9Z)-octadecenoate + H(+)</text>
        <dbReference type="Rhea" id="RHEA:52048"/>
        <dbReference type="ChEBI" id="CHEBI:15377"/>
        <dbReference type="ChEBI" id="CHEBI:15378"/>
        <dbReference type="ChEBI" id="CHEBI:30823"/>
        <dbReference type="ChEBI" id="CHEBI:136282"/>
        <dbReference type="ChEBI" id="CHEBI:136286"/>
    </reaction>
    <physiologicalReaction direction="left-to-right" evidence="21">
        <dbReference type="Rhea" id="RHEA:52049"/>
    </physiologicalReaction>
</comment>
<evidence type="ECO:0000256" key="24">
    <source>
        <dbReference type="ARBA" id="ARBA00049296"/>
    </source>
</evidence>
<evidence type="ECO:0000256" key="25">
    <source>
        <dbReference type="ARBA" id="ARBA00049322"/>
    </source>
</evidence>
<evidence type="ECO:0000256" key="15">
    <source>
        <dbReference type="ARBA" id="ARBA00047427"/>
    </source>
</evidence>
<proteinExistence type="inferred from homology"/>
<dbReference type="FunFam" id="3.40.50.1820:FF:000100">
    <property type="entry name" value="Carboxylic ester hydrolase"/>
    <property type="match status" value="1"/>
</dbReference>
<keyword evidence="8" id="KW-0442">Lipid degradation</keyword>
<dbReference type="PROSITE" id="PS00941">
    <property type="entry name" value="CARBOXYLESTERASE_B_2"/>
    <property type="match status" value="1"/>
</dbReference>
<keyword evidence="9" id="KW-0443">Lipid metabolism</keyword>
<dbReference type="PANTHER" id="PTHR43903">
    <property type="entry name" value="NEUROLIGIN"/>
    <property type="match status" value="1"/>
</dbReference>
<evidence type="ECO:0000256" key="7">
    <source>
        <dbReference type="ARBA" id="ARBA00022801"/>
    </source>
</evidence>
<evidence type="ECO:0000256" key="19">
    <source>
        <dbReference type="ARBA" id="ARBA00048680"/>
    </source>
</evidence>
<evidence type="ECO:0000256" key="14">
    <source>
        <dbReference type="ARBA" id="ARBA00047368"/>
    </source>
</evidence>
<feature type="domain" description="Carboxylesterase type B" evidence="32">
    <location>
        <begin position="22"/>
        <end position="523"/>
    </location>
</feature>
<dbReference type="GO" id="GO:0008126">
    <property type="term" value="F:acetylesterase activity"/>
    <property type="evidence" value="ECO:0007669"/>
    <property type="project" value="UniProtKB-EC"/>
</dbReference>
<comment type="catalytic activity">
    <reaction evidence="13">
        <text>a butanoate ester + H2O = an aliphatic alcohol + butanoate + H(+)</text>
        <dbReference type="Rhea" id="RHEA:47348"/>
        <dbReference type="ChEBI" id="CHEBI:2571"/>
        <dbReference type="ChEBI" id="CHEBI:15377"/>
        <dbReference type="ChEBI" id="CHEBI:15378"/>
        <dbReference type="ChEBI" id="CHEBI:17968"/>
        <dbReference type="ChEBI" id="CHEBI:50477"/>
    </reaction>
    <physiologicalReaction direction="left-to-right" evidence="13">
        <dbReference type="Rhea" id="RHEA:47349"/>
    </physiologicalReaction>
</comment>
<evidence type="ECO:0000256" key="4">
    <source>
        <dbReference type="ARBA" id="ARBA00022487"/>
    </source>
</evidence>
<evidence type="ECO:0000256" key="29">
    <source>
        <dbReference type="ARBA" id="ARBA00053019"/>
    </source>
</evidence>
<evidence type="ECO:0000256" key="6">
    <source>
        <dbReference type="ARBA" id="ARBA00022729"/>
    </source>
</evidence>
<comment type="catalytic activity">
    <reaction evidence="26">
        <text>12-(9Z-hexadecenoyloxy)-octadecanoate + H2O = 12-hydroxyoctadecanoate + (9Z)-hexadecenoate + H(+)</text>
        <dbReference type="Rhea" id="RHEA:52072"/>
        <dbReference type="ChEBI" id="CHEBI:15377"/>
        <dbReference type="ChEBI" id="CHEBI:15378"/>
        <dbReference type="ChEBI" id="CHEBI:32372"/>
        <dbReference type="ChEBI" id="CHEBI:84201"/>
        <dbReference type="ChEBI" id="CHEBI:136312"/>
    </reaction>
    <physiologicalReaction direction="left-to-right" evidence="26">
        <dbReference type="Rhea" id="RHEA:52073"/>
    </physiologicalReaction>
</comment>
<dbReference type="GO" id="GO:0004806">
    <property type="term" value="F:triacylglycerol lipase activity"/>
    <property type="evidence" value="ECO:0007669"/>
    <property type="project" value="UniProtKB-EC"/>
</dbReference>
<name>M4A8G0_XIPMA</name>
<evidence type="ECO:0000256" key="22">
    <source>
        <dbReference type="ARBA" id="ARBA00049221"/>
    </source>
</evidence>
<accession>M4A8G0</accession>
<dbReference type="GO" id="GO:0005576">
    <property type="term" value="C:extracellular region"/>
    <property type="evidence" value="ECO:0007669"/>
    <property type="project" value="UniProtKB-SubCell"/>
</dbReference>
<dbReference type="CDD" id="cd00312">
    <property type="entry name" value="Esterase_lipase"/>
    <property type="match status" value="1"/>
</dbReference>
<comment type="catalytic activity">
    <reaction evidence="17">
        <text>9-hexadecanoyloxy-octadecanoate + H2O = 9-hydroxy-octadecanoate + hexadecanoate + H(+)</text>
        <dbReference type="Rhea" id="RHEA:52052"/>
        <dbReference type="ChEBI" id="CHEBI:7896"/>
        <dbReference type="ChEBI" id="CHEBI:15377"/>
        <dbReference type="ChEBI" id="CHEBI:15378"/>
        <dbReference type="ChEBI" id="CHEBI:83670"/>
        <dbReference type="ChEBI" id="CHEBI:136286"/>
    </reaction>
    <physiologicalReaction direction="left-to-right" evidence="17">
        <dbReference type="Rhea" id="RHEA:52053"/>
    </physiologicalReaction>
</comment>
<reference evidence="33" key="3">
    <citation type="submission" date="2025-08" db="UniProtKB">
        <authorList>
            <consortium name="Ensembl"/>
        </authorList>
    </citation>
    <scope>IDENTIFICATION</scope>
    <source>
        <strain evidence="33">JP 163 A</strain>
    </source>
</reference>
<dbReference type="PROSITE" id="PS00122">
    <property type="entry name" value="CARBOXYLESTERASE_B_1"/>
    <property type="match status" value="1"/>
</dbReference>
<comment type="catalytic activity">
    <reaction evidence="14">
        <text>12-hexadecanoyloxy-octadecanoate + H2O = 12-hydroxyoctadecanoate + hexadecanoate + H(+)</text>
        <dbReference type="Rhea" id="RHEA:52056"/>
        <dbReference type="ChEBI" id="CHEBI:7896"/>
        <dbReference type="ChEBI" id="CHEBI:15377"/>
        <dbReference type="ChEBI" id="CHEBI:15378"/>
        <dbReference type="ChEBI" id="CHEBI:83677"/>
        <dbReference type="ChEBI" id="CHEBI:84201"/>
    </reaction>
    <physiologicalReaction direction="left-to-right" evidence="14">
        <dbReference type="Rhea" id="RHEA:52057"/>
    </physiologicalReaction>
</comment>
<dbReference type="HOGENOM" id="CLU_006586_13_0_1"/>
<evidence type="ECO:0000256" key="3">
    <source>
        <dbReference type="ARBA" id="ARBA00005964"/>
    </source>
</evidence>
<evidence type="ECO:0000256" key="11">
    <source>
        <dbReference type="ARBA" id="ARBA00023180"/>
    </source>
</evidence>
<evidence type="ECO:0000313" key="33">
    <source>
        <dbReference type="Ensembl" id="ENSXMAP00000010754.2"/>
    </source>
</evidence>
<dbReference type="ESTHER" id="xipma-m4a8g0">
    <property type="family name" value="Cholesterol_esterase"/>
</dbReference>
<evidence type="ECO:0000256" key="18">
    <source>
        <dbReference type="ARBA" id="ARBA00048386"/>
    </source>
</evidence>